<keyword evidence="5" id="KW-0720">Serine protease</keyword>
<dbReference type="AlphaFoldDB" id="A0A9Q4PXQ8"/>
<dbReference type="InterPro" id="IPR011042">
    <property type="entry name" value="6-blade_b-propeller_TolB-like"/>
</dbReference>
<dbReference type="Gene3D" id="3.40.50.1820">
    <property type="entry name" value="alpha/beta hydrolase"/>
    <property type="match status" value="1"/>
</dbReference>
<accession>A0A9Q4PXQ8</accession>
<evidence type="ECO:0000313" key="8">
    <source>
        <dbReference type="Proteomes" id="UP001143747"/>
    </source>
</evidence>
<organism evidence="7 8">
    <name type="scientific">Methanogenium marinum</name>
    <dbReference type="NCBI Taxonomy" id="348610"/>
    <lineage>
        <taxon>Archaea</taxon>
        <taxon>Methanobacteriati</taxon>
        <taxon>Methanobacteriota</taxon>
        <taxon>Stenosarchaea group</taxon>
        <taxon>Methanomicrobia</taxon>
        <taxon>Methanomicrobiales</taxon>
        <taxon>Methanomicrobiaceae</taxon>
        <taxon>Methanogenium</taxon>
    </lineage>
</organism>
<feature type="domain" description="Peptidase S9 prolyl oligopeptidase catalytic" evidence="6">
    <location>
        <begin position="479"/>
        <end position="685"/>
    </location>
</feature>
<dbReference type="FunFam" id="3.40.50.1820:FF:000028">
    <property type="entry name" value="S9 family peptidase"/>
    <property type="match status" value="1"/>
</dbReference>
<dbReference type="InterPro" id="IPR029058">
    <property type="entry name" value="AB_hydrolase_fold"/>
</dbReference>
<dbReference type="PANTHER" id="PTHR42776">
    <property type="entry name" value="SERINE PEPTIDASE S9 FAMILY MEMBER"/>
    <property type="match status" value="1"/>
</dbReference>
<protein>
    <submittedName>
        <fullName evidence="7">S9 family peptidase</fullName>
    </submittedName>
</protein>
<evidence type="ECO:0000256" key="5">
    <source>
        <dbReference type="ARBA" id="ARBA00022825"/>
    </source>
</evidence>
<dbReference type="InterPro" id="IPR001375">
    <property type="entry name" value="Peptidase_S9_cat"/>
</dbReference>
<evidence type="ECO:0000313" key="7">
    <source>
        <dbReference type="EMBL" id="MDE4907408.1"/>
    </source>
</evidence>
<dbReference type="RefSeq" id="WP_274924060.1">
    <property type="nucleotide sequence ID" value="NZ_JAKELO010000002.1"/>
</dbReference>
<keyword evidence="2" id="KW-0645">Protease</keyword>
<dbReference type="PANTHER" id="PTHR42776:SF13">
    <property type="entry name" value="DIPEPTIDYL-PEPTIDASE 5"/>
    <property type="match status" value="1"/>
</dbReference>
<dbReference type="Gene3D" id="2.120.10.60">
    <property type="entry name" value="Tricorn protease N-terminal domain"/>
    <property type="match status" value="1"/>
</dbReference>
<gene>
    <name evidence="7" type="ORF">L0665_02075</name>
</gene>
<evidence type="ECO:0000256" key="3">
    <source>
        <dbReference type="ARBA" id="ARBA00022729"/>
    </source>
</evidence>
<sequence length="686" mass="76063">MDINRLERATLLCLVIAALFATIAAPVVAAAASHPFTASDLVTLQRTGAPAPSPDGTWIVFPLRSTDFAGNRGLSSLWMVRPDGTDQHQLTFPPGNDAEPCWAPDGSAVYYLSTCSGSSQVWKTSLSIGDAVQITDLPLDLANLKCSPDGKSLAFSMEVFPNTSDEETARHLKAIEELNSSGNVYDTLPVRHWDTFEDGRRNHIFVMPFSTGIPVDIMKAMEADSPSVPFGGAEEYTFTPDNSGIVFSTADTGREEMWSTEHNLYRASISGTNLPVNLTPANKAWVTQPVFSPDGSTLAYLAMSRPGYESDRYRIMLRSWPDGEEREVASSWNRSPTSLIWSPDGETLYVTAMDLGNSALFAIDPATGDVETLVGNGYVSSVSTIGNSLVYNLANHTSPADIWTINSDGSHAKQITQVNRDQLVEVRMGESEQFSFSGWNNETVYGYVVKPVDFDPAKKYPVALLIHGGPESSFADTFHYRWNPQVYAGRGYAAVMIDFHGSVGYGQAFTDSIQEDWGGKPLVDLQKGLNATLEKYPWMDGERVSALGGSYGGFMVDWIEGAWPDRFRCLVMHDGVFDTRSMYFSTDELWFEEWENNGTPWQNPEAYSRFNPAEHVADWKTPMLVVQGGCDYRIPETQGFGAFTALQRKNIPSKLLYFPDENHFVLQPQNSILWHDTVLDWLDQWT</sequence>
<proteinExistence type="inferred from homology"/>
<dbReference type="Pfam" id="PF00326">
    <property type="entry name" value="Peptidase_S9"/>
    <property type="match status" value="1"/>
</dbReference>
<keyword evidence="8" id="KW-1185">Reference proteome</keyword>
<evidence type="ECO:0000256" key="2">
    <source>
        <dbReference type="ARBA" id="ARBA00022670"/>
    </source>
</evidence>
<comment type="caution">
    <text evidence="7">The sequence shown here is derived from an EMBL/GenBank/DDBJ whole genome shotgun (WGS) entry which is preliminary data.</text>
</comment>
<dbReference type="InterPro" id="IPR011659">
    <property type="entry name" value="WD40"/>
</dbReference>
<dbReference type="EMBL" id="JAKELO010000002">
    <property type="protein sequence ID" value="MDE4907408.1"/>
    <property type="molecule type" value="Genomic_DNA"/>
</dbReference>
<dbReference type="GO" id="GO:0006508">
    <property type="term" value="P:proteolysis"/>
    <property type="evidence" value="ECO:0007669"/>
    <property type="project" value="UniProtKB-KW"/>
</dbReference>
<dbReference type="Proteomes" id="UP001143747">
    <property type="component" value="Unassembled WGS sequence"/>
</dbReference>
<dbReference type="Pfam" id="PF07676">
    <property type="entry name" value="PD40"/>
    <property type="match status" value="3"/>
</dbReference>
<reference evidence="7" key="1">
    <citation type="submission" date="2022-01" db="EMBL/GenBank/DDBJ databases">
        <title>Draft genome of Methanogenium marinum DSM 15558.</title>
        <authorList>
            <person name="Chen S.-C."/>
            <person name="You Y.-T."/>
        </authorList>
    </citation>
    <scope>NUCLEOTIDE SEQUENCE</scope>
    <source>
        <strain evidence="7">DSM 15558</strain>
    </source>
</reference>
<name>A0A9Q4PXQ8_9EURY</name>
<dbReference type="SUPFAM" id="SSF82171">
    <property type="entry name" value="DPP6 N-terminal domain-like"/>
    <property type="match status" value="1"/>
</dbReference>
<evidence type="ECO:0000259" key="6">
    <source>
        <dbReference type="Pfam" id="PF00326"/>
    </source>
</evidence>
<evidence type="ECO:0000256" key="1">
    <source>
        <dbReference type="ARBA" id="ARBA00010040"/>
    </source>
</evidence>
<keyword evidence="3" id="KW-0732">Signal</keyword>
<dbReference type="SUPFAM" id="SSF53474">
    <property type="entry name" value="alpha/beta-Hydrolases"/>
    <property type="match status" value="1"/>
</dbReference>
<keyword evidence="4" id="KW-0378">Hydrolase</keyword>
<dbReference type="Gene3D" id="2.120.10.30">
    <property type="entry name" value="TolB, C-terminal domain"/>
    <property type="match status" value="1"/>
</dbReference>
<dbReference type="GO" id="GO:0004252">
    <property type="term" value="F:serine-type endopeptidase activity"/>
    <property type="evidence" value="ECO:0007669"/>
    <property type="project" value="TreeGrafter"/>
</dbReference>
<evidence type="ECO:0000256" key="4">
    <source>
        <dbReference type="ARBA" id="ARBA00022801"/>
    </source>
</evidence>
<comment type="similarity">
    <text evidence="1">Belongs to the peptidase S9C family.</text>
</comment>